<accession>A0A9D2B9U7</accession>
<dbReference type="Pfam" id="PF08220">
    <property type="entry name" value="HTH_DeoR"/>
    <property type="match status" value="1"/>
</dbReference>
<evidence type="ECO:0000313" key="4">
    <source>
        <dbReference type="EMBL" id="HIX67529.1"/>
    </source>
</evidence>
<organism evidence="4 5">
    <name type="scientific">Candidatus Anaerostipes excrementavium</name>
    <dbReference type="NCBI Taxonomy" id="2838463"/>
    <lineage>
        <taxon>Bacteria</taxon>
        <taxon>Bacillati</taxon>
        <taxon>Bacillota</taxon>
        <taxon>Clostridia</taxon>
        <taxon>Lachnospirales</taxon>
        <taxon>Lachnospiraceae</taxon>
        <taxon>Anaerostipes</taxon>
    </lineage>
</organism>
<dbReference type="Gene3D" id="1.10.10.10">
    <property type="entry name" value="Winged helix-like DNA-binding domain superfamily/Winged helix DNA-binding domain"/>
    <property type="match status" value="1"/>
</dbReference>
<keyword evidence="1" id="KW-0805">Transcription regulation</keyword>
<dbReference type="PANTHER" id="PTHR30595:SF6">
    <property type="entry name" value="SCHLAFEN ALBA-2 DOMAIN-CONTAINING PROTEIN"/>
    <property type="match status" value="1"/>
</dbReference>
<comment type="caution">
    <text evidence="4">The sequence shown here is derived from an EMBL/GenBank/DDBJ whole genome shotgun (WGS) entry which is preliminary data.</text>
</comment>
<dbReference type="GO" id="GO:0003700">
    <property type="term" value="F:DNA-binding transcription factor activity"/>
    <property type="evidence" value="ECO:0007669"/>
    <property type="project" value="InterPro"/>
</dbReference>
<dbReference type="EMBL" id="DXEM01000015">
    <property type="protein sequence ID" value="HIX67529.1"/>
    <property type="molecule type" value="Genomic_DNA"/>
</dbReference>
<dbReference type="AlphaFoldDB" id="A0A9D2B9U7"/>
<keyword evidence="2" id="KW-0804">Transcription</keyword>
<proteinExistence type="predicted"/>
<feature type="domain" description="HTH deoR-type" evidence="3">
    <location>
        <begin position="411"/>
        <end position="453"/>
    </location>
</feature>
<evidence type="ECO:0000256" key="1">
    <source>
        <dbReference type="ARBA" id="ARBA00023015"/>
    </source>
</evidence>
<protein>
    <recommendedName>
        <fullName evidence="3">HTH deoR-type domain-containing protein</fullName>
    </recommendedName>
</protein>
<dbReference type="InterPro" id="IPR001034">
    <property type="entry name" value="DeoR_HTH"/>
</dbReference>
<dbReference type="Proteomes" id="UP000886721">
    <property type="component" value="Unassembled WGS sequence"/>
</dbReference>
<name>A0A9D2B9U7_9FIRM</name>
<dbReference type="PANTHER" id="PTHR30595">
    <property type="entry name" value="GLPR-RELATED TRANSCRIPTIONAL REPRESSOR"/>
    <property type="match status" value="1"/>
</dbReference>
<dbReference type="InterPro" id="IPR038475">
    <property type="entry name" value="RecG_C_sf"/>
</dbReference>
<evidence type="ECO:0000259" key="3">
    <source>
        <dbReference type="Pfam" id="PF08220"/>
    </source>
</evidence>
<gene>
    <name evidence="4" type="ORF">H9735_05300</name>
</gene>
<sequence>MFTDIEEIDYQGNKIIAISVASDGSTYATTDGRCLRRLGKNSKPYYPDEMSHIYSTSQTPDFSSQIIAESSVDDINLMVVYSLKEKLKIRDADSTLPELDDIAFLRDLGLITEDSGQVKLTIAGLLFVGKDTSIKRLLPQAEVIYLHYDKDNLEEYNARLDMKQPIITVLDRLTEKVQNDNKIQNLQIGLFRLEIADFSEKVFQEALLNALSHRDYQQLGAVYVKHYPDKIVIENPGGFPDGISEKNIITHPSVPRNKLIAETLQRLKYVQRTGQGVDIIFREMVSMGKPYPVYRVFNDAVQLTIASVTEHADFVKFIVKEQDTKQIFLSLSELMILRYVVDNRQIKLNKAQELTQISEDEVRKSFANLIKYGLLETSGKNYMLTARVYEAVKSDVEYTRDKTIQYIRAKEMIIEYIKKHGSVNKSTVQEMCGFSEQQARRTLEKMQKEYIIKLVNRGRYAKYTLI</sequence>
<dbReference type="Pfam" id="PF13749">
    <property type="entry name" value="HATPase_c_4"/>
    <property type="match status" value="1"/>
</dbReference>
<evidence type="ECO:0000313" key="5">
    <source>
        <dbReference type="Proteomes" id="UP000886721"/>
    </source>
</evidence>
<dbReference type="Gene3D" id="3.30.565.60">
    <property type="match status" value="1"/>
</dbReference>
<reference evidence="4" key="1">
    <citation type="journal article" date="2021" name="PeerJ">
        <title>Extensive microbial diversity within the chicken gut microbiome revealed by metagenomics and culture.</title>
        <authorList>
            <person name="Gilroy R."/>
            <person name="Ravi A."/>
            <person name="Getino M."/>
            <person name="Pursley I."/>
            <person name="Horton D.L."/>
            <person name="Alikhan N.F."/>
            <person name="Baker D."/>
            <person name="Gharbi K."/>
            <person name="Hall N."/>
            <person name="Watson M."/>
            <person name="Adriaenssens E.M."/>
            <person name="Foster-Nyarko E."/>
            <person name="Jarju S."/>
            <person name="Secka A."/>
            <person name="Antonio M."/>
            <person name="Oren A."/>
            <person name="Chaudhuri R.R."/>
            <person name="La Ragione R."/>
            <person name="Hildebrand F."/>
            <person name="Pallen M.J."/>
        </authorList>
    </citation>
    <scope>NUCLEOTIDE SEQUENCE</scope>
    <source>
        <strain evidence="4">CHK191-13928</strain>
    </source>
</reference>
<evidence type="ECO:0000256" key="2">
    <source>
        <dbReference type="ARBA" id="ARBA00023163"/>
    </source>
</evidence>
<reference evidence="4" key="2">
    <citation type="submission" date="2021-04" db="EMBL/GenBank/DDBJ databases">
        <authorList>
            <person name="Gilroy R."/>
        </authorList>
    </citation>
    <scope>NUCLEOTIDE SEQUENCE</scope>
    <source>
        <strain evidence="4">CHK191-13928</strain>
    </source>
</reference>
<dbReference type="InterPro" id="IPR036388">
    <property type="entry name" value="WH-like_DNA-bd_sf"/>
</dbReference>